<gene>
    <name evidence="1" type="ORF">F3168_03555</name>
</gene>
<keyword evidence="2" id="KW-1185">Reference proteome</keyword>
<dbReference type="RefSeq" id="WP_152576740.1">
    <property type="nucleotide sequence ID" value="NZ_JAATJI010000001.1"/>
</dbReference>
<protein>
    <submittedName>
        <fullName evidence="1">Uncharacterized protein</fullName>
    </submittedName>
</protein>
<dbReference type="AlphaFoldDB" id="A0A7C9GMW4"/>
<dbReference type="EMBL" id="WIOL01000001">
    <property type="protein sequence ID" value="MQT16332.1"/>
    <property type="molecule type" value="Genomic_DNA"/>
</dbReference>
<comment type="caution">
    <text evidence="1">The sequence shown here is derived from an EMBL/GenBank/DDBJ whole genome shotgun (WGS) entry which is preliminary data.</text>
</comment>
<organism evidence="1 2">
    <name type="scientific">Sandarakinorhabdus fusca</name>
    <dbReference type="NCBI Taxonomy" id="1439888"/>
    <lineage>
        <taxon>Bacteria</taxon>
        <taxon>Pseudomonadati</taxon>
        <taxon>Pseudomonadota</taxon>
        <taxon>Alphaproteobacteria</taxon>
        <taxon>Sphingomonadales</taxon>
        <taxon>Sphingosinicellaceae</taxon>
        <taxon>Sandarakinorhabdus</taxon>
    </lineage>
</organism>
<sequence>MTYTGAAMTHERRLPLALAPLAVLPALLLTAAAPVPAPLRDRIVADAAAAPPSTLAFERGTRSVRTGGGMTTNVNTVDRWDGTRWTLVSLLGKPPTPAERHDHGRQVTLIPVPGYYQLGPIIAAATASSVDAQGRTILTIPVLPADAVRTDSGDISDHLQAEARLARRGDLVWVDQLHVTAREPFRMSMLIKVSSFDQTSEYQLAPDGTPRLVSQKSESVGSMFGFPGGEKAQVTFTYR</sequence>
<evidence type="ECO:0000313" key="1">
    <source>
        <dbReference type="EMBL" id="MQT16332.1"/>
    </source>
</evidence>
<dbReference type="OrthoDB" id="193602at2"/>
<proteinExistence type="predicted"/>
<reference evidence="1 2" key="1">
    <citation type="submission" date="2019-09" db="EMBL/GenBank/DDBJ databases">
        <title>Polymorphobacter sp. isolated from a lake in China.</title>
        <authorList>
            <person name="Liu Z."/>
        </authorList>
    </citation>
    <scope>NUCLEOTIDE SEQUENCE [LARGE SCALE GENOMIC DNA]</scope>
    <source>
        <strain evidence="1 2">D40P</strain>
    </source>
</reference>
<dbReference type="Proteomes" id="UP000481327">
    <property type="component" value="Unassembled WGS sequence"/>
</dbReference>
<evidence type="ECO:0000313" key="2">
    <source>
        <dbReference type="Proteomes" id="UP000481327"/>
    </source>
</evidence>
<accession>A0A7C9GMW4</accession>
<name>A0A7C9GMW4_9SPHN</name>